<evidence type="ECO:0000259" key="12">
    <source>
        <dbReference type="PROSITE" id="PS50011"/>
    </source>
</evidence>
<dbReference type="Proteomes" id="UP001346149">
    <property type="component" value="Unassembled WGS sequence"/>
</dbReference>
<dbReference type="PANTHER" id="PTHR47974:SF9">
    <property type="entry name" value="RECEPTOR-LIKE SERINE_THREONINE-PROTEIN KINASE"/>
    <property type="match status" value="1"/>
</dbReference>
<feature type="transmembrane region" description="Helical" evidence="11">
    <location>
        <begin position="73"/>
        <end position="93"/>
    </location>
</feature>
<evidence type="ECO:0000256" key="2">
    <source>
        <dbReference type="ARBA" id="ARBA00022679"/>
    </source>
</evidence>
<dbReference type="EMBL" id="JAXQNO010000015">
    <property type="protein sequence ID" value="KAK4783553.1"/>
    <property type="molecule type" value="Genomic_DNA"/>
</dbReference>
<evidence type="ECO:0000256" key="10">
    <source>
        <dbReference type="PROSITE-ProRule" id="PRU10141"/>
    </source>
</evidence>
<keyword evidence="8 11" id="KW-1133">Transmembrane helix</keyword>
<dbReference type="Pfam" id="PF00069">
    <property type="entry name" value="Pkinase"/>
    <property type="match status" value="1"/>
</dbReference>
<dbReference type="GO" id="GO:0016020">
    <property type="term" value="C:membrane"/>
    <property type="evidence" value="ECO:0007669"/>
    <property type="project" value="UniProtKB-SubCell"/>
</dbReference>
<comment type="subcellular location">
    <subcellularLocation>
        <location evidence="1">Membrane</location>
        <topology evidence="1">Single-pass membrane protein</topology>
    </subcellularLocation>
</comment>
<evidence type="ECO:0000313" key="13">
    <source>
        <dbReference type="EMBL" id="KAK4783553.1"/>
    </source>
</evidence>
<evidence type="ECO:0000256" key="3">
    <source>
        <dbReference type="ARBA" id="ARBA00022692"/>
    </source>
</evidence>
<feature type="transmembrane region" description="Helical" evidence="11">
    <location>
        <begin position="99"/>
        <end position="119"/>
    </location>
</feature>
<dbReference type="InterPro" id="IPR008271">
    <property type="entry name" value="Ser/Thr_kinase_AS"/>
</dbReference>
<evidence type="ECO:0000256" key="7">
    <source>
        <dbReference type="ARBA" id="ARBA00022840"/>
    </source>
</evidence>
<keyword evidence="2" id="KW-0808">Transferase</keyword>
<dbReference type="PANTHER" id="PTHR47974">
    <property type="entry name" value="OS07G0415500 PROTEIN"/>
    <property type="match status" value="1"/>
</dbReference>
<protein>
    <recommendedName>
        <fullName evidence="12">Protein kinase domain-containing protein</fullName>
    </recommendedName>
</protein>
<dbReference type="PROSITE" id="PS00108">
    <property type="entry name" value="PROTEIN_KINASE_ST"/>
    <property type="match status" value="1"/>
</dbReference>
<evidence type="ECO:0000256" key="6">
    <source>
        <dbReference type="ARBA" id="ARBA00022777"/>
    </source>
</evidence>
<accession>A0AAN7L972</accession>
<feature type="domain" description="Protein kinase" evidence="12">
    <location>
        <begin position="168"/>
        <end position="483"/>
    </location>
</feature>
<dbReference type="Gene3D" id="1.10.510.10">
    <property type="entry name" value="Transferase(Phosphotransferase) domain 1"/>
    <property type="match status" value="1"/>
</dbReference>
<dbReference type="SMART" id="SM00220">
    <property type="entry name" value="S_TKc"/>
    <property type="match status" value="1"/>
</dbReference>
<reference evidence="13 14" key="1">
    <citation type="journal article" date="2023" name="Hortic Res">
        <title>Pangenome of water caltrop reveals structural variations and asymmetric subgenome divergence after allopolyploidization.</title>
        <authorList>
            <person name="Zhang X."/>
            <person name="Chen Y."/>
            <person name="Wang L."/>
            <person name="Yuan Y."/>
            <person name="Fang M."/>
            <person name="Shi L."/>
            <person name="Lu R."/>
            <person name="Comes H.P."/>
            <person name="Ma Y."/>
            <person name="Chen Y."/>
            <person name="Huang G."/>
            <person name="Zhou Y."/>
            <person name="Zheng Z."/>
            <person name="Qiu Y."/>
        </authorList>
    </citation>
    <scope>NUCLEOTIDE SEQUENCE [LARGE SCALE GENOMIC DNA]</scope>
    <source>
        <strain evidence="13">F231</strain>
    </source>
</reference>
<keyword evidence="6" id="KW-0418">Kinase</keyword>
<evidence type="ECO:0000256" key="5">
    <source>
        <dbReference type="ARBA" id="ARBA00022741"/>
    </source>
</evidence>
<comment type="caution">
    <text evidence="13">The sequence shown here is derived from an EMBL/GenBank/DDBJ whole genome shotgun (WGS) entry which is preliminary data.</text>
</comment>
<dbReference type="PROSITE" id="PS00107">
    <property type="entry name" value="PROTEIN_KINASE_ATP"/>
    <property type="match status" value="1"/>
</dbReference>
<evidence type="ECO:0000313" key="14">
    <source>
        <dbReference type="Proteomes" id="UP001346149"/>
    </source>
</evidence>
<keyword evidence="7 10" id="KW-0067">ATP-binding</keyword>
<dbReference type="SUPFAM" id="SSF56112">
    <property type="entry name" value="Protein kinase-like (PK-like)"/>
    <property type="match status" value="1"/>
</dbReference>
<proteinExistence type="predicted"/>
<evidence type="ECO:0000256" key="11">
    <source>
        <dbReference type="SAM" id="Phobius"/>
    </source>
</evidence>
<keyword evidence="5 10" id="KW-0547">Nucleotide-binding</keyword>
<dbReference type="FunFam" id="1.10.510.10:FF:000537">
    <property type="entry name" value="Putative receptor-like protein kinase"/>
    <property type="match status" value="1"/>
</dbReference>
<dbReference type="AlphaFoldDB" id="A0AAN7L972"/>
<dbReference type="InterPro" id="IPR017441">
    <property type="entry name" value="Protein_kinase_ATP_BS"/>
</dbReference>
<keyword evidence="3 11" id="KW-0812">Transmembrane</keyword>
<gene>
    <name evidence="13" type="ORF">SAY86_007927</name>
</gene>
<evidence type="ECO:0000256" key="4">
    <source>
        <dbReference type="ARBA" id="ARBA00022729"/>
    </source>
</evidence>
<dbReference type="PROSITE" id="PS50011">
    <property type="entry name" value="PROTEIN_KINASE_DOM"/>
    <property type="match status" value="1"/>
</dbReference>
<dbReference type="FunFam" id="3.30.200.20:FF:000483">
    <property type="entry name" value="Putative receptor-like protein kinase"/>
    <property type="match status" value="1"/>
</dbReference>
<keyword evidence="9 11" id="KW-0472">Membrane</keyword>
<dbReference type="Gene3D" id="3.30.200.20">
    <property type="entry name" value="Phosphorylase Kinase, domain 1"/>
    <property type="match status" value="1"/>
</dbReference>
<sequence length="552" mass="62284">MDMAFPWNSSSKINTSPLLLLLLNITYPIYHYYSGYGPAGGLKPRTSGSAWQPCPDPDLRPYLMQMEEKKANLMAALSILCLIILIVILRVTLKLSKTFYLLLGADIAVIFAIIALLLIRRHYNETRRLLESRWISEGRELRIEYSFLRKVAGVPIKFRYKEIEEATDNFQALLGQGASASVFKGILTDGTEVAVKRIDGQERGEKEFRSEVSAIAGVQHVNLVRLVGYCCVTGGGPRFLVYDFLPNGSLDYWIFHNRATGGGGRRGRNRRVGGCLSWDLRYRVAVDVARVLSYLHHDCRSRILHLDVKPENILLDENYRAIVSDFGLSKLMGKDESRIITTIRGTRGYLAPEWLLGHGVTEKSDVYSYGMVLLEMIGGRRNVCLIETGTGNLNANSSSDRPRSGRKWQYFPKIVSEKLREGRLMEVVDPRLLDGHVDGGGGRTMIEEREVRRMVYVALWCIQDSSTLRPTMHRVVEMLEGRVPIEEPPDTQMIVINLLSVDDDQLDHHPDKVDRRPRNAAVMLQQQTGDGLHMQAANSACYSVDMSILSPR</sequence>
<evidence type="ECO:0000256" key="1">
    <source>
        <dbReference type="ARBA" id="ARBA00004167"/>
    </source>
</evidence>
<dbReference type="GO" id="GO:0005524">
    <property type="term" value="F:ATP binding"/>
    <property type="evidence" value="ECO:0007669"/>
    <property type="project" value="UniProtKB-UniRule"/>
</dbReference>
<name>A0AAN7L972_TRANT</name>
<dbReference type="GO" id="GO:0004672">
    <property type="term" value="F:protein kinase activity"/>
    <property type="evidence" value="ECO:0007669"/>
    <property type="project" value="InterPro"/>
</dbReference>
<dbReference type="InterPro" id="IPR011009">
    <property type="entry name" value="Kinase-like_dom_sf"/>
</dbReference>
<keyword evidence="4" id="KW-0732">Signal</keyword>
<evidence type="ECO:0000256" key="9">
    <source>
        <dbReference type="ARBA" id="ARBA00023136"/>
    </source>
</evidence>
<organism evidence="13 14">
    <name type="scientific">Trapa natans</name>
    <name type="common">Water chestnut</name>
    <dbReference type="NCBI Taxonomy" id="22666"/>
    <lineage>
        <taxon>Eukaryota</taxon>
        <taxon>Viridiplantae</taxon>
        <taxon>Streptophyta</taxon>
        <taxon>Embryophyta</taxon>
        <taxon>Tracheophyta</taxon>
        <taxon>Spermatophyta</taxon>
        <taxon>Magnoliopsida</taxon>
        <taxon>eudicotyledons</taxon>
        <taxon>Gunneridae</taxon>
        <taxon>Pentapetalae</taxon>
        <taxon>rosids</taxon>
        <taxon>malvids</taxon>
        <taxon>Myrtales</taxon>
        <taxon>Lythraceae</taxon>
        <taxon>Trapa</taxon>
    </lineage>
</organism>
<feature type="binding site" evidence="10">
    <location>
        <position position="196"/>
    </location>
    <ligand>
        <name>ATP</name>
        <dbReference type="ChEBI" id="CHEBI:30616"/>
    </ligand>
</feature>
<dbReference type="InterPro" id="IPR000719">
    <property type="entry name" value="Prot_kinase_dom"/>
</dbReference>
<keyword evidence="14" id="KW-1185">Reference proteome</keyword>
<evidence type="ECO:0000256" key="8">
    <source>
        <dbReference type="ARBA" id="ARBA00022989"/>
    </source>
</evidence>